<dbReference type="RefSeq" id="WP_113280595.1">
    <property type="nucleotide sequence ID" value="NZ_JABUMX010000002.1"/>
</dbReference>
<dbReference type="SUPFAM" id="SSF54909">
    <property type="entry name" value="Dimeric alpha+beta barrel"/>
    <property type="match status" value="1"/>
</dbReference>
<dbReference type="Proteomes" id="UP000550508">
    <property type="component" value="Unassembled WGS sequence"/>
</dbReference>
<evidence type="ECO:0000313" key="2">
    <source>
        <dbReference type="EMBL" id="NTS31556.1"/>
    </source>
</evidence>
<dbReference type="InterPro" id="IPR007138">
    <property type="entry name" value="ABM_dom"/>
</dbReference>
<reference evidence="2 3" key="1">
    <citation type="submission" date="2020-05" db="EMBL/GenBank/DDBJ databases">
        <authorList>
            <person name="Kim M.K."/>
        </authorList>
    </citation>
    <scope>NUCLEOTIDE SEQUENCE [LARGE SCALE GENOMIC DNA]</scope>
    <source>
        <strain evidence="2 3">BT25</strain>
    </source>
</reference>
<dbReference type="Gene3D" id="3.30.70.100">
    <property type="match status" value="1"/>
</dbReference>
<sequence>MDNRTGAVRLSGFLRCASMHDVALVIDYLPDHLRLTRAEPGCISFDVLQTDDALVWRVEELFVDRAAFDFHQQRTCASEWFTATSTIPREYTVEELE</sequence>
<accession>A0A849VQ03</accession>
<evidence type="ECO:0000313" key="3">
    <source>
        <dbReference type="Proteomes" id="UP000550508"/>
    </source>
</evidence>
<dbReference type="EMBL" id="JABUMX010000002">
    <property type="protein sequence ID" value="NTS31556.1"/>
    <property type="molecule type" value="Genomic_DNA"/>
</dbReference>
<protein>
    <submittedName>
        <fullName evidence="2">Antibiotic biosynthesis monooxygenase</fullName>
    </submittedName>
</protein>
<gene>
    <name evidence="2" type="ORF">HQ945_09860</name>
</gene>
<keyword evidence="2" id="KW-0503">Monooxygenase</keyword>
<keyword evidence="3" id="KW-1185">Reference proteome</keyword>
<keyword evidence="2" id="KW-0560">Oxidoreductase</keyword>
<proteinExistence type="predicted"/>
<name>A0A849VQ03_9HYPH</name>
<dbReference type="AlphaFoldDB" id="A0A849VQ03"/>
<dbReference type="Pfam" id="PF03992">
    <property type="entry name" value="ABM"/>
    <property type="match status" value="1"/>
</dbReference>
<organism evidence="2 3">
    <name type="scientific">Phyllobacterium pellucidum</name>
    <dbReference type="NCBI Taxonomy" id="2740464"/>
    <lineage>
        <taxon>Bacteria</taxon>
        <taxon>Pseudomonadati</taxon>
        <taxon>Pseudomonadota</taxon>
        <taxon>Alphaproteobacteria</taxon>
        <taxon>Hyphomicrobiales</taxon>
        <taxon>Phyllobacteriaceae</taxon>
        <taxon>Phyllobacterium</taxon>
    </lineage>
</organism>
<comment type="caution">
    <text evidence="2">The sequence shown here is derived from an EMBL/GenBank/DDBJ whole genome shotgun (WGS) entry which is preliminary data.</text>
</comment>
<evidence type="ECO:0000259" key="1">
    <source>
        <dbReference type="Pfam" id="PF03992"/>
    </source>
</evidence>
<dbReference type="InterPro" id="IPR011008">
    <property type="entry name" value="Dimeric_a/b-barrel"/>
</dbReference>
<feature type="domain" description="ABM" evidence="1">
    <location>
        <begin position="25"/>
        <end position="75"/>
    </location>
</feature>
<dbReference type="GO" id="GO:0004497">
    <property type="term" value="F:monooxygenase activity"/>
    <property type="evidence" value="ECO:0007669"/>
    <property type="project" value="UniProtKB-KW"/>
</dbReference>